<accession>A0ABD2C8V5</accession>
<sequence length="76" mass="8864">MFREICSQKEDKDNLTAFLLSKYILLIPPFTEILARQRISRNDRLTNSPQFVLSRPRGLPNHLDVSTPSYSIKNMQ</sequence>
<dbReference type="Proteomes" id="UP001607302">
    <property type="component" value="Unassembled WGS sequence"/>
</dbReference>
<organism evidence="1 2">
    <name type="scientific">Vespula squamosa</name>
    <name type="common">Southern yellow jacket</name>
    <name type="synonym">Wasp</name>
    <dbReference type="NCBI Taxonomy" id="30214"/>
    <lineage>
        <taxon>Eukaryota</taxon>
        <taxon>Metazoa</taxon>
        <taxon>Ecdysozoa</taxon>
        <taxon>Arthropoda</taxon>
        <taxon>Hexapoda</taxon>
        <taxon>Insecta</taxon>
        <taxon>Pterygota</taxon>
        <taxon>Neoptera</taxon>
        <taxon>Endopterygota</taxon>
        <taxon>Hymenoptera</taxon>
        <taxon>Apocrita</taxon>
        <taxon>Aculeata</taxon>
        <taxon>Vespoidea</taxon>
        <taxon>Vespidae</taxon>
        <taxon>Vespinae</taxon>
        <taxon>Vespula</taxon>
    </lineage>
</organism>
<gene>
    <name evidence="1" type="ORF">V1478_000889</name>
</gene>
<proteinExistence type="predicted"/>
<protein>
    <submittedName>
        <fullName evidence="1">Uncharacterized protein</fullName>
    </submittedName>
</protein>
<comment type="caution">
    <text evidence="1">The sequence shown here is derived from an EMBL/GenBank/DDBJ whole genome shotgun (WGS) entry which is preliminary data.</text>
</comment>
<dbReference type="AlphaFoldDB" id="A0ABD2C8V5"/>
<reference evidence="1 2" key="1">
    <citation type="journal article" date="2024" name="Ann. Entomol. Soc. Am.">
        <title>Genomic analyses of the southern and eastern yellowjacket wasps (Hymenoptera: Vespidae) reveal evolutionary signatures of social life.</title>
        <authorList>
            <person name="Catto M.A."/>
            <person name="Caine P.B."/>
            <person name="Orr S.E."/>
            <person name="Hunt B.G."/>
            <person name="Goodisman M.A.D."/>
        </authorList>
    </citation>
    <scope>NUCLEOTIDE SEQUENCE [LARGE SCALE GENOMIC DNA]</scope>
    <source>
        <strain evidence="1">233</strain>
        <tissue evidence="1">Head and thorax</tissue>
    </source>
</reference>
<dbReference type="EMBL" id="JAUDFV010000020">
    <property type="protein sequence ID" value="KAL2740748.1"/>
    <property type="molecule type" value="Genomic_DNA"/>
</dbReference>
<evidence type="ECO:0000313" key="2">
    <source>
        <dbReference type="Proteomes" id="UP001607302"/>
    </source>
</evidence>
<keyword evidence="2" id="KW-1185">Reference proteome</keyword>
<name>A0ABD2C8V5_VESSQ</name>
<evidence type="ECO:0000313" key="1">
    <source>
        <dbReference type="EMBL" id="KAL2740748.1"/>
    </source>
</evidence>